<proteinExistence type="predicted"/>
<protein>
    <recommendedName>
        <fullName evidence="1">4Fe-4S ferredoxin-type domain-containing protein</fullName>
    </recommendedName>
</protein>
<dbReference type="SUPFAM" id="SSF54862">
    <property type="entry name" value="4Fe-4S ferredoxins"/>
    <property type="match status" value="1"/>
</dbReference>
<evidence type="ECO:0000313" key="3">
    <source>
        <dbReference type="Proteomes" id="UP000192566"/>
    </source>
</evidence>
<accession>A0A1X0DT82</accession>
<evidence type="ECO:0000313" key="2">
    <source>
        <dbReference type="EMBL" id="ORA75402.1"/>
    </source>
</evidence>
<comment type="caution">
    <text evidence="2">The sequence shown here is derived from an EMBL/GenBank/DDBJ whole genome shotgun (WGS) entry which is preliminary data.</text>
</comment>
<sequence length="84" mass="9049">MFDASLMDADVADRLVAICPSSALRRDDHVLVYDVGACTACGRCLAAAPDALRPSGVFELAATFRDQLIKRIRLRESPTPEGIS</sequence>
<keyword evidence="3" id="KW-1185">Reference proteome</keyword>
<dbReference type="EMBL" id="MVHR01000005">
    <property type="protein sequence ID" value="ORA75402.1"/>
    <property type="molecule type" value="Genomic_DNA"/>
</dbReference>
<dbReference type="RefSeq" id="WP_142272515.1">
    <property type="nucleotide sequence ID" value="NZ_AP022615.1"/>
</dbReference>
<gene>
    <name evidence="2" type="ORF">BST25_05590</name>
</gene>
<name>A0A1X0DT82_MYCHE</name>
<dbReference type="AlphaFoldDB" id="A0A1X0DT82"/>
<dbReference type="PROSITE" id="PS51379">
    <property type="entry name" value="4FE4S_FER_2"/>
    <property type="match status" value="1"/>
</dbReference>
<dbReference type="Proteomes" id="UP000192566">
    <property type="component" value="Unassembled WGS sequence"/>
</dbReference>
<feature type="domain" description="4Fe-4S ferredoxin-type" evidence="1">
    <location>
        <begin position="29"/>
        <end position="57"/>
    </location>
</feature>
<dbReference type="OrthoDB" id="9800260at2"/>
<dbReference type="InterPro" id="IPR017896">
    <property type="entry name" value="4Fe4S_Fe-S-bd"/>
</dbReference>
<dbReference type="STRING" id="53376.BST25_05590"/>
<dbReference type="Gene3D" id="3.30.70.20">
    <property type="match status" value="1"/>
</dbReference>
<organism evidence="2 3">
    <name type="scientific">Mycobacterium heidelbergense</name>
    <dbReference type="NCBI Taxonomy" id="53376"/>
    <lineage>
        <taxon>Bacteria</taxon>
        <taxon>Bacillati</taxon>
        <taxon>Actinomycetota</taxon>
        <taxon>Actinomycetes</taxon>
        <taxon>Mycobacteriales</taxon>
        <taxon>Mycobacteriaceae</taxon>
        <taxon>Mycobacterium</taxon>
        <taxon>Mycobacterium simiae complex</taxon>
    </lineage>
</organism>
<evidence type="ECO:0000259" key="1">
    <source>
        <dbReference type="PROSITE" id="PS51379"/>
    </source>
</evidence>
<reference evidence="2 3" key="1">
    <citation type="submission" date="2017-02" db="EMBL/GenBank/DDBJ databases">
        <title>The new phylogeny of genus Mycobacterium.</title>
        <authorList>
            <person name="Tortoli E."/>
            <person name="Trovato A."/>
            <person name="Cirillo D.M."/>
        </authorList>
    </citation>
    <scope>NUCLEOTIDE SEQUENCE [LARGE SCALE GENOMIC DNA]</scope>
    <source>
        <strain evidence="2 3">DSM 44471</strain>
    </source>
</reference>